<feature type="active site" description="Charge relay system" evidence="5">
    <location>
        <position position="168"/>
    </location>
</feature>
<dbReference type="PANTHER" id="PTHR43806:SF11">
    <property type="entry name" value="CEREVISIN-RELATED"/>
    <property type="match status" value="1"/>
</dbReference>
<evidence type="ECO:0000259" key="7">
    <source>
        <dbReference type="Pfam" id="PF00082"/>
    </source>
</evidence>
<comment type="caution">
    <text evidence="9">The sequence shown here is derived from an EMBL/GenBank/DDBJ whole genome shotgun (WGS) entry which is preliminary data.</text>
</comment>
<gene>
    <name evidence="9" type="ORF">ACFPCV_23445</name>
</gene>
<evidence type="ECO:0000259" key="8">
    <source>
        <dbReference type="Pfam" id="PF05922"/>
    </source>
</evidence>
<keyword evidence="10" id="KW-1185">Reference proteome</keyword>
<dbReference type="Gene3D" id="3.40.50.200">
    <property type="entry name" value="Peptidase S8/S53 domain"/>
    <property type="match status" value="1"/>
</dbReference>
<dbReference type="InterPro" id="IPR022398">
    <property type="entry name" value="Peptidase_S8_His-AS"/>
</dbReference>
<evidence type="ECO:0000256" key="2">
    <source>
        <dbReference type="ARBA" id="ARBA00022670"/>
    </source>
</evidence>
<name>A0ABV9S7I1_9PSEU</name>
<protein>
    <submittedName>
        <fullName evidence="9">S8 family peptidase</fullName>
        <ecNumber evidence="9">3.4.-.-</ecNumber>
    </submittedName>
</protein>
<feature type="active site" description="Charge relay system" evidence="5">
    <location>
        <position position="135"/>
    </location>
</feature>
<dbReference type="PROSITE" id="PS51892">
    <property type="entry name" value="SUBTILASE"/>
    <property type="match status" value="1"/>
</dbReference>
<comment type="similarity">
    <text evidence="1 5">Belongs to the peptidase S8 family.</text>
</comment>
<dbReference type="CDD" id="cd04077">
    <property type="entry name" value="Peptidases_S8_PCSK9_ProteinaseK_like"/>
    <property type="match status" value="1"/>
</dbReference>
<dbReference type="Pfam" id="PF05922">
    <property type="entry name" value="Inhibitor_I9"/>
    <property type="match status" value="1"/>
</dbReference>
<evidence type="ECO:0000256" key="3">
    <source>
        <dbReference type="ARBA" id="ARBA00022801"/>
    </source>
</evidence>
<feature type="domain" description="Peptidase S8/S53" evidence="7">
    <location>
        <begin position="133"/>
        <end position="356"/>
    </location>
</feature>
<dbReference type="InterPro" id="IPR015500">
    <property type="entry name" value="Peptidase_S8_subtilisin-rel"/>
</dbReference>
<keyword evidence="2 5" id="KW-0645">Protease</keyword>
<dbReference type="InterPro" id="IPR034193">
    <property type="entry name" value="PCSK9_ProteinaseK-like"/>
</dbReference>
<dbReference type="Proteomes" id="UP001595859">
    <property type="component" value="Unassembled WGS sequence"/>
</dbReference>
<accession>A0ABV9S7I1</accession>
<dbReference type="InterPro" id="IPR050131">
    <property type="entry name" value="Peptidase_S8_subtilisin-like"/>
</dbReference>
<evidence type="ECO:0000256" key="5">
    <source>
        <dbReference type="PROSITE-ProRule" id="PRU01240"/>
    </source>
</evidence>
<keyword evidence="3 5" id="KW-0378">Hydrolase</keyword>
<dbReference type="PROSITE" id="PS00137">
    <property type="entry name" value="SUBTILASE_HIS"/>
    <property type="match status" value="1"/>
</dbReference>
<dbReference type="Gene3D" id="3.30.70.80">
    <property type="entry name" value="Peptidase S8 propeptide/proteinase inhibitor I9"/>
    <property type="match status" value="1"/>
</dbReference>
<feature type="chain" id="PRO_5047264487" evidence="6">
    <location>
        <begin position="27"/>
        <end position="373"/>
    </location>
</feature>
<dbReference type="InterPro" id="IPR036852">
    <property type="entry name" value="Peptidase_S8/S53_dom_sf"/>
</dbReference>
<dbReference type="PRINTS" id="PR00723">
    <property type="entry name" value="SUBTILISIN"/>
</dbReference>
<evidence type="ECO:0000313" key="9">
    <source>
        <dbReference type="EMBL" id="MFC4856472.1"/>
    </source>
</evidence>
<keyword evidence="6" id="KW-0732">Signal</keyword>
<reference evidence="10" key="1">
    <citation type="journal article" date="2019" name="Int. J. Syst. Evol. Microbiol.">
        <title>The Global Catalogue of Microorganisms (GCM) 10K type strain sequencing project: providing services to taxonomists for standard genome sequencing and annotation.</title>
        <authorList>
            <consortium name="The Broad Institute Genomics Platform"/>
            <consortium name="The Broad Institute Genome Sequencing Center for Infectious Disease"/>
            <person name="Wu L."/>
            <person name="Ma J."/>
        </authorList>
    </citation>
    <scope>NUCLEOTIDE SEQUENCE [LARGE SCALE GENOMIC DNA]</scope>
    <source>
        <strain evidence="10">ZS-22-S1</strain>
    </source>
</reference>
<dbReference type="InterPro" id="IPR000209">
    <property type="entry name" value="Peptidase_S8/S53_dom"/>
</dbReference>
<dbReference type="InterPro" id="IPR037045">
    <property type="entry name" value="S8pro/Inhibitor_I9_sf"/>
</dbReference>
<organism evidence="9 10">
    <name type="scientific">Actinophytocola glycyrrhizae</name>
    <dbReference type="NCBI Taxonomy" id="2044873"/>
    <lineage>
        <taxon>Bacteria</taxon>
        <taxon>Bacillati</taxon>
        <taxon>Actinomycetota</taxon>
        <taxon>Actinomycetes</taxon>
        <taxon>Pseudonocardiales</taxon>
        <taxon>Pseudonocardiaceae</taxon>
    </lineage>
</organism>
<dbReference type="PANTHER" id="PTHR43806">
    <property type="entry name" value="PEPTIDASE S8"/>
    <property type="match status" value="1"/>
</dbReference>
<feature type="active site" description="Charge relay system" evidence="5">
    <location>
        <position position="320"/>
    </location>
</feature>
<dbReference type="SUPFAM" id="SSF52743">
    <property type="entry name" value="Subtilisin-like"/>
    <property type="match status" value="1"/>
</dbReference>
<dbReference type="GO" id="GO:0016787">
    <property type="term" value="F:hydrolase activity"/>
    <property type="evidence" value="ECO:0007669"/>
    <property type="project" value="UniProtKB-KW"/>
</dbReference>
<dbReference type="EMBL" id="JBHSIS010000010">
    <property type="protein sequence ID" value="MFC4856472.1"/>
    <property type="molecule type" value="Genomic_DNA"/>
</dbReference>
<evidence type="ECO:0000256" key="6">
    <source>
        <dbReference type="SAM" id="SignalP"/>
    </source>
</evidence>
<dbReference type="InterPro" id="IPR010259">
    <property type="entry name" value="S8pro/Inhibitor_I9"/>
</dbReference>
<dbReference type="PROSITE" id="PS00136">
    <property type="entry name" value="SUBTILASE_ASP"/>
    <property type="match status" value="1"/>
</dbReference>
<dbReference type="Pfam" id="PF00082">
    <property type="entry name" value="Peptidase_S8"/>
    <property type="match status" value="1"/>
</dbReference>
<keyword evidence="4 5" id="KW-0720">Serine protease</keyword>
<feature type="signal peptide" evidence="6">
    <location>
        <begin position="1"/>
        <end position="26"/>
    </location>
</feature>
<dbReference type="InterPro" id="IPR023827">
    <property type="entry name" value="Peptidase_S8_Asp-AS"/>
</dbReference>
<proteinExistence type="inferred from homology"/>
<dbReference type="RefSeq" id="WP_378058445.1">
    <property type="nucleotide sequence ID" value="NZ_JBHSIS010000010.1"/>
</dbReference>
<evidence type="ECO:0000313" key="10">
    <source>
        <dbReference type="Proteomes" id="UP001595859"/>
    </source>
</evidence>
<feature type="domain" description="Inhibitor I9" evidence="8">
    <location>
        <begin position="48"/>
        <end position="94"/>
    </location>
</feature>
<dbReference type="EC" id="3.4.-.-" evidence="9"/>
<evidence type="ECO:0000256" key="4">
    <source>
        <dbReference type="ARBA" id="ARBA00022825"/>
    </source>
</evidence>
<sequence>MNLRKLMAEVGVACLLGTLWAAPANAEPERYGDYIVVLDQDAGVGAFTHRFASVEHVYSSALSGFSARLSEKQAAALARESGVDAVVPDTPVRAMGVQYNPPSWGLDRIDQRDLPLDRRYRYPNEAQGVHAYVLDTGVRATHTDFGGRVLPGYDFTDDDTDASDGNGHGTFVAGIIGGTKYGVAKKIRIVPVKVLNDSGAGSISDVIAGVDWVTANAVKPAVANMSIGGAANVALDTAVRNSIASGISYAVAAGGSATDAGNSSPARVTEALTIGASGPNDCISSSTNRGSVVDMFAPGVSIVGPWPTNDTATATLSGSSMSAPHVAGAAGIHLQANPAATAADVHAALVAASTKNRLCNVPPGTANRLLYVG</sequence>
<evidence type="ECO:0000256" key="1">
    <source>
        <dbReference type="ARBA" id="ARBA00011073"/>
    </source>
</evidence>
<dbReference type="SUPFAM" id="SSF54897">
    <property type="entry name" value="Protease propeptides/inhibitors"/>
    <property type="match status" value="1"/>
</dbReference>